<protein>
    <submittedName>
        <fullName evidence="2">Uncharacterized protein</fullName>
    </submittedName>
</protein>
<keyword evidence="1" id="KW-1133">Transmembrane helix</keyword>
<dbReference type="Proteomes" id="UP000239917">
    <property type="component" value="Unassembled WGS sequence"/>
</dbReference>
<keyword evidence="1" id="KW-0472">Membrane</keyword>
<proteinExistence type="predicted"/>
<evidence type="ECO:0000256" key="1">
    <source>
        <dbReference type="SAM" id="Phobius"/>
    </source>
</evidence>
<feature type="transmembrane region" description="Helical" evidence="1">
    <location>
        <begin position="17"/>
        <end position="41"/>
    </location>
</feature>
<evidence type="ECO:0000313" key="3">
    <source>
        <dbReference type="Proteomes" id="UP000239917"/>
    </source>
</evidence>
<evidence type="ECO:0000313" key="2">
    <source>
        <dbReference type="EMBL" id="PPI82755.1"/>
    </source>
</evidence>
<sequence length="75" mass="8555">MFTAPGQADNLDKPGPFFLSLLLPIMPLVLRIFFCLVQIFVSDLCQVWQTFGQYRHRNLQRLLTGSFALSELPIA</sequence>
<comment type="caution">
    <text evidence="2">The sequence shown here is derived from an EMBL/GenBank/DDBJ whole genome shotgun (WGS) entry which is preliminary data.</text>
</comment>
<dbReference type="AlphaFoldDB" id="A0A2S5Z5U4"/>
<reference evidence="2 3" key="1">
    <citation type="submission" date="2018-01" db="EMBL/GenBank/DDBJ databases">
        <title>Complete genome sequences of the type strains of Marinobacter flavimaris and Marinobacter maroccanus.</title>
        <authorList>
            <person name="Palau M."/>
            <person name="Boujida N."/>
            <person name="Manresa A."/>
            <person name="Minana-Galbis D."/>
        </authorList>
    </citation>
    <scope>NUCLEOTIDE SEQUENCE [LARGE SCALE GENOMIC DNA]</scope>
    <source>
        <strain evidence="2 3">N4</strain>
    </source>
</reference>
<name>A0A2S5Z5U4_9GAMM</name>
<organism evidence="2 3">
    <name type="scientific">Marinobacter maroccanus</name>
    <dbReference type="NCBI Taxonomy" id="2055143"/>
    <lineage>
        <taxon>Bacteria</taxon>
        <taxon>Pseudomonadati</taxon>
        <taxon>Pseudomonadota</taxon>
        <taxon>Gammaproteobacteria</taxon>
        <taxon>Pseudomonadales</taxon>
        <taxon>Marinobacteraceae</taxon>
        <taxon>Marinobacter</taxon>
    </lineage>
</organism>
<accession>A0A2S5Z5U4</accession>
<keyword evidence="3" id="KW-1185">Reference proteome</keyword>
<dbReference type="EMBL" id="PSSX01000022">
    <property type="protein sequence ID" value="PPI82755.1"/>
    <property type="molecule type" value="Genomic_DNA"/>
</dbReference>
<gene>
    <name evidence="2" type="ORF">KEHDKFFH_17670</name>
</gene>
<keyword evidence="1" id="KW-0812">Transmembrane</keyword>